<evidence type="ECO:0008006" key="3">
    <source>
        <dbReference type="Google" id="ProtNLM"/>
    </source>
</evidence>
<comment type="caution">
    <text evidence="1">The sequence shown here is derived from an EMBL/GenBank/DDBJ whole genome shotgun (WGS) entry which is preliminary data.</text>
</comment>
<keyword evidence="2" id="KW-1185">Reference proteome</keyword>
<organism evidence="1 2">
    <name type="scientific">Pinibacter soli</name>
    <dbReference type="NCBI Taxonomy" id="3044211"/>
    <lineage>
        <taxon>Bacteria</taxon>
        <taxon>Pseudomonadati</taxon>
        <taxon>Bacteroidota</taxon>
        <taxon>Chitinophagia</taxon>
        <taxon>Chitinophagales</taxon>
        <taxon>Chitinophagaceae</taxon>
        <taxon>Pinibacter</taxon>
    </lineage>
</organism>
<evidence type="ECO:0000313" key="1">
    <source>
        <dbReference type="EMBL" id="MDI3319127.1"/>
    </source>
</evidence>
<sequence length="340" mass="38812">MYLGQTTCEIAIADKYKLRGLHEVQIKKSVHQIVQTARLTLPLSVVMKNSDTVGNVINRTKLIDYIKEGDKISIAFGYDGKHRNEFSGYIKRMNPKQPLELELEDEFYLLRRLRLRKSFLKSDVKVVLTWLMNELHNAFGVSYPLYNNIPDCIIYNMRIDNANGVEVLQDIANKYLLVSYLTDLNGVKTLYCGLKYGLRKQHVKYVLNKNTIRIDDLKFRTVDDTTYKVEVFNQLPNGQLKKFVFGDTKGEVLKLRVSGERSEAELKQRAEAEMTTYNTTGYKGKLEALLFPYIEPGCIADISDPQFKNRAGSHYVGTVTTIFGVSGGRRIPELDITVSA</sequence>
<dbReference type="RefSeq" id="WP_282333242.1">
    <property type="nucleotide sequence ID" value="NZ_JASBRG010000003.1"/>
</dbReference>
<protein>
    <recommendedName>
        <fullName evidence="3">Phage protein D</fullName>
    </recommendedName>
</protein>
<dbReference type="EMBL" id="JASBRG010000003">
    <property type="protein sequence ID" value="MDI3319127.1"/>
    <property type="molecule type" value="Genomic_DNA"/>
</dbReference>
<name>A0ABT6RB55_9BACT</name>
<proteinExistence type="predicted"/>
<accession>A0ABT6RB55</accession>
<reference evidence="1 2" key="1">
    <citation type="submission" date="2023-05" db="EMBL/GenBank/DDBJ databases">
        <title>Genome sequence of Pinibacter sp. MAH-24.</title>
        <authorList>
            <person name="Huq M.A."/>
        </authorList>
    </citation>
    <scope>NUCLEOTIDE SEQUENCE [LARGE SCALE GENOMIC DNA]</scope>
    <source>
        <strain evidence="1 2">MAH-24</strain>
    </source>
</reference>
<evidence type="ECO:0000313" key="2">
    <source>
        <dbReference type="Proteomes" id="UP001226434"/>
    </source>
</evidence>
<dbReference type="Proteomes" id="UP001226434">
    <property type="component" value="Unassembled WGS sequence"/>
</dbReference>
<gene>
    <name evidence="1" type="ORF">QJ048_05050</name>
</gene>